<evidence type="ECO:0000313" key="2">
    <source>
        <dbReference type="EMBL" id="SFP72942.1"/>
    </source>
</evidence>
<keyword evidence="2" id="KW-0489">Methyltransferase</keyword>
<dbReference type="InterPro" id="IPR029063">
    <property type="entry name" value="SAM-dependent_MTases_sf"/>
</dbReference>
<accession>A0A1I5SQ71</accession>
<evidence type="ECO:0000259" key="1">
    <source>
        <dbReference type="Pfam" id="PF13649"/>
    </source>
</evidence>
<gene>
    <name evidence="2" type="ORF">SAMN05518683_10950</name>
</gene>
<dbReference type="SUPFAM" id="SSF53335">
    <property type="entry name" value="S-adenosyl-L-methionine-dependent methyltransferases"/>
    <property type="match status" value="1"/>
</dbReference>
<organism evidence="2 3">
    <name type="scientific">Salibacterium halotolerans</name>
    <dbReference type="NCBI Taxonomy" id="1884432"/>
    <lineage>
        <taxon>Bacteria</taxon>
        <taxon>Bacillati</taxon>
        <taxon>Bacillota</taxon>
        <taxon>Bacilli</taxon>
        <taxon>Bacillales</taxon>
        <taxon>Bacillaceae</taxon>
    </lineage>
</organism>
<dbReference type="AlphaFoldDB" id="A0A1I5SQ71"/>
<dbReference type="Gene3D" id="3.40.50.150">
    <property type="entry name" value="Vaccinia Virus protein VP39"/>
    <property type="match status" value="1"/>
</dbReference>
<dbReference type="STRING" id="1884432.SAMN05518683_10950"/>
<dbReference type="Pfam" id="PF13649">
    <property type="entry name" value="Methyltransf_25"/>
    <property type="match status" value="1"/>
</dbReference>
<reference evidence="3" key="1">
    <citation type="submission" date="2016-10" db="EMBL/GenBank/DDBJ databases">
        <authorList>
            <person name="Varghese N."/>
            <person name="Submissions S."/>
        </authorList>
    </citation>
    <scope>NUCLEOTIDE SEQUENCE [LARGE SCALE GENOMIC DNA]</scope>
    <source>
        <strain evidence="3">S7</strain>
    </source>
</reference>
<protein>
    <submittedName>
        <fullName evidence="2">Methyltransferase domain-containing protein</fullName>
    </submittedName>
</protein>
<dbReference type="EMBL" id="FOXD01000009">
    <property type="protein sequence ID" value="SFP72942.1"/>
    <property type="molecule type" value="Genomic_DNA"/>
</dbReference>
<sequence length="234" mass="26996">MERTFNRYGSTFFESKGMTFMNEEQLVTYQKQYFHNLYSSYNLFEKGSWLEKPSPFIQRYIPVVQRIPDSRVLDLGAGPGRHALAIAGSAAAMNTEVTAVDHLPLAVEQLKTNSGRFGVQANIKPVHEKVENTAIEEQYYHWILAVHLLEHIPSQKDREMLLSRIEAGVVYKRYVTIVMNTDQSQDTHPDPVWNPTWQEAVDLLRKAFASWRVVVEKVDRHAENNTLTFLAQKE</sequence>
<dbReference type="GO" id="GO:0032259">
    <property type="term" value="P:methylation"/>
    <property type="evidence" value="ECO:0007669"/>
    <property type="project" value="UniProtKB-KW"/>
</dbReference>
<proteinExistence type="predicted"/>
<keyword evidence="2" id="KW-0808">Transferase</keyword>
<keyword evidence="3" id="KW-1185">Reference proteome</keyword>
<dbReference type="OrthoDB" id="9804312at2"/>
<feature type="domain" description="Methyltransferase" evidence="1">
    <location>
        <begin position="72"/>
        <end position="164"/>
    </location>
</feature>
<dbReference type="Proteomes" id="UP000198892">
    <property type="component" value="Unassembled WGS sequence"/>
</dbReference>
<dbReference type="InterPro" id="IPR041698">
    <property type="entry name" value="Methyltransf_25"/>
</dbReference>
<evidence type="ECO:0000313" key="3">
    <source>
        <dbReference type="Proteomes" id="UP000198892"/>
    </source>
</evidence>
<name>A0A1I5SQ71_9BACI</name>
<dbReference type="GO" id="GO:0008168">
    <property type="term" value="F:methyltransferase activity"/>
    <property type="evidence" value="ECO:0007669"/>
    <property type="project" value="UniProtKB-KW"/>
</dbReference>